<name>A0ABQ3Q6H1_9ACTN</name>
<evidence type="ECO:0000256" key="1">
    <source>
        <dbReference type="SAM" id="MobiDB-lite"/>
    </source>
</evidence>
<organism evidence="2 3">
    <name type="scientific">Streptomyces daghestanicus</name>
    <dbReference type="NCBI Taxonomy" id="66885"/>
    <lineage>
        <taxon>Bacteria</taxon>
        <taxon>Bacillati</taxon>
        <taxon>Actinomycetota</taxon>
        <taxon>Actinomycetes</taxon>
        <taxon>Kitasatosporales</taxon>
        <taxon>Streptomycetaceae</taxon>
        <taxon>Streptomyces</taxon>
    </lineage>
</organism>
<comment type="caution">
    <text evidence="2">The sequence shown here is derived from an EMBL/GenBank/DDBJ whole genome shotgun (WGS) entry which is preliminary data.</text>
</comment>
<evidence type="ECO:0000313" key="2">
    <source>
        <dbReference type="EMBL" id="GHI32878.1"/>
    </source>
</evidence>
<keyword evidence="3" id="KW-1185">Reference proteome</keyword>
<sequence>MSPPGGDGRWRVSGANPPDGGRCARARLRTAAGVRRSGPPDVPVTEADKGGFRFLSHHLPPYPRVTDQTGGPATAGT</sequence>
<feature type="region of interest" description="Disordered" evidence="1">
    <location>
        <begin position="57"/>
        <end position="77"/>
    </location>
</feature>
<feature type="compositionally biased region" description="Polar residues" evidence="1">
    <location>
        <begin position="66"/>
        <end position="77"/>
    </location>
</feature>
<gene>
    <name evidence="2" type="ORF">Sdagh_46080</name>
</gene>
<evidence type="ECO:0000313" key="3">
    <source>
        <dbReference type="Proteomes" id="UP001052655"/>
    </source>
</evidence>
<protein>
    <submittedName>
        <fullName evidence="2">Uncharacterized protein</fullName>
    </submittedName>
</protein>
<proteinExistence type="predicted"/>
<reference evidence="2" key="1">
    <citation type="submission" date="2024-05" db="EMBL/GenBank/DDBJ databases">
        <title>Whole genome shotgun sequence of Streptomyces daghestanicus NBRC 12762.</title>
        <authorList>
            <person name="Komaki H."/>
            <person name="Tamura T."/>
        </authorList>
    </citation>
    <scope>NUCLEOTIDE SEQUENCE</scope>
    <source>
        <strain evidence="2">NBRC 12762</strain>
    </source>
</reference>
<feature type="region of interest" description="Disordered" evidence="1">
    <location>
        <begin position="1"/>
        <end position="24"/>
    </location>
</feature>
<dbReference type="EMBL" id="BNDX01000011">
    <property type="protein sequence ID" value="GHI32878.1"/>
    <property type="molecule type" value="Genomic_DNA"/>
</dbReference>
<accession>A0ABQ3Q6H1</accession>
<dbReference type="Proteomes" id="UP001052655">
    <property type="component" value="Unassembled WGS sequence"/>
</dbReference>